<evidence type="ECO:0000313" key="1">
    <source>
        <dbReference type="EMBL" id="KAJ2967989.1"/>
    </source>
</evidence>
<evidence type="ECO:0000313" key="2">
    <source>
        <dbReference type="Proteomes" id="UP001143910"/>
    </source>
</evidence>
<dbReference type="Proteomes" id="UP001143910">
    <property type="component" value="Unassembled WGS sequence"/>
</dbReference>
<sequence length="318" mass="35430">MAGFPLVVACNTSDRPWATQDNGQPAVDLYSGLAWNPTPLPAHLTRVLYVPRHETSNFSIYNVSNEFWRVLHHAPFGGGHLLGAPLLGSRLFNTRLAMLNRPSGNGSDIVEYLVYPDDHEMSRNGGVAAAILRKRELCNMWPNINIKLPLIDDSFKLVTGDSDEAATTLVGVSMFYPLPDVQTHKTRFSFPYFEILLPHGTKSYQWQIHPVADGPLRYTLVSRDRNSSHTTLPADRQEEDSIMAVYYHVGQVGSLFTSRSEGILLLPESGGLPLPEQTVVASLVGVLSRLRFMKRAIDRQGHDPTNTRGKSWLKKLVS</sequence>
<name>A0ACC1MNY1_9HYPO</name>
<keyword evidence="2" id="KW-1185">Reference proteome</keyword>
<accession>A0ACC1MNY1</accession>
<proteinExistence type="predicted"/>
<protein>
    <submittedName>
        <fullName evidence="1">Uncharacterized protein</fullName>
    </submittedName>
</protein>
<gene>
    <name evidence="1" type="ORF">NQ176_g9399</name>
</gene>
<organism evidence="1 2">
    <name type="scientific">Zarea fungicola</name>
    <dbReference type="NCBI Taxonomy" id="93591"/>
    <lineage>
        <taxon>Eukaryota</taxon>
        <taxon>Fungi</taxon>
        <taxon>Dikarya</taxon>
        <taxon>Ascomycota</taxon>
        <taxon>Pezizomycotina</taxon>
        <taxon>Sordariomycetes</taxon>
        <taxon>Hypocreomycetidae</taxon>
        <taxon>Hypocreales</taxon>
        <taxon>Cordycipitaceae</taxon>
        <taxon>Zarea</taxon>
    </lineage>
</organism>
<comment type="caution">
    <text evidence="1">The sequence shown here is derived from an EMBL/GenBank/DDBJ whole genome shotgun (WGS) entry which is preliminary data.</text>
</comment>
<dbReference type="EMBL" id="JANJQO010002131">
    <property type="protein sequence ID" value="KAJ2967989.1"/>
    <property type="molecule type" value="Genomic_DNA"/>
</dbReference>
<reference evidence="1" key="1">
    <citation type="submission" date="2022-08" db="EMBL/GenBank/DDBJ databases">
        <title>Genome Sequence of Lecanicillium fungicola.</title>
        <authorList>
            <person name="Buettner E."/>
        </authorList>
    </citation>
    <scope>NUCLEOTIDE SEQUENCE</scope>
    <source>
        <strain evidence="1">Babe33</strain>
    </source>
</reference>